<name>A0ABR1FG06_AURAN</name>
<evidence type="ECO:0008006" key="4">
    <source>
        <dbReference type="Google" id="ProtNLM"/>
    </source>
</evidence>
<evidence type="ECO:0000256" key="1">
    <source>
        <dbReference type="ARBA" id="ARBA00006224"/>
    </source>
</evidence>
<sequence>MMSQTPSLLDDGNLCGATLLSLVASGSALIAELLRLAQAIPPVFLDAEERARRGAALLTAEEASFEAVLFDFAYLKEPEDFENRVNSSDGLLDVDNEFLETHGAFAKRFYALMESTVKYWRDVHGFLERLGSGYFIAHSVDNVLEDVDGKQLLCEAYFLYGTLLVLLDAKVPGVVRERLVIACYRLEGESTMEAVDDVCRLARSTGYRSGGRRPKNYPEAFFNRFRTDATASAAKLVIQRLMSDDVYLQSAAFPAPEHRSVRLASQASMLYVILYFDADTLKGRTAAMREVVDKHFSDNWVVPVYMGHVVDLSVEWAGYGAAAAALRNVLTDGAVGRLVASNDALVHRQIKELDGFLTEGQLTEQHLLDHMRALLDCARRSNAALRWRLLHRRCAHDGWRSKIAAKAGSPGDAEALMTLLLKASQLEYKLKQMFQSLLDSKPAKWAFCKQQVIDRMTELSEYFTGEKALARVARDENLMKWFGALAGEMARLDDDEAHATMMGRKIQTLVGALEEVEQFEQVDTNLQIKAFLADTREFLLQMVRITNVQHSVMHVIESVSDLSYAFDILGDYVPILHDRVRGDPRTAVLLRATFLKLASILDVPLIRISQCNSSDQASVASYYSTELVNFVRRVLDVIPVSVFGLLDDIVDIQTRTLAPLPVKLETAYLKDYAQLNERYQLARLTHQVSVFTEGVLAMERTLLGVVRVEPRRVLHDGLRKELVRQLSRTLHEQLRFPVPKKDRDRKEFVGAALARQVHEILAHLGRRVDGYRRSVEYVQDYIDIAGLKMWQEELGRVVNYNVEAECNRYLRRKVADAESRHQSSVVPVPRFAPLPDPHGADDGAATFMGRTLAALLRLTSPATTSYAPERAGWYCDAHVLEGASSSKSRLDPGDAEACGVHTFQIAERALGVCGLAGLDRMLAFRVVHDLSNFVDDYKALTAPHARFLESLRDALFPEWAPPRGGGGPGKLYARAAKTLEAAMPRLLHRILAVGHAQLLRKSLNHALLLKARVDADFLHASLTNVDGAVLGDVLDHYGDPETVPDPVPDAKDGRRVLADLATLLDASGVSDPLAKVYVATEPLEHLPLVLLLFLLSYAHKLGHDDRLQSLVKRKRSYPIDGFVVVVGVHTVLKQCHPSYCKQLLAYLGQFVCSTVTAQYADAKQAKDAAPLELVNAIWFVDTLCKVADVPKPTDFIPAAILAMAYKA</sequence>
<dbReference type="EMBL" id="JBBJCI010000452">
    <property type="protein sequence ID" value="KAK7230171.1"/>
    <property type="molecule type" value="Genomic_DNA"/>
</dbReference>
<evidence type="ECO:0000313" key="2">
    <source>
        <dbReference type="EMBL" id="KAK7230171.1"/>
    </source>
</evidence>
<dbReference type="Pfam" id="PF10266">
    <property type="entry name" value="Strumpellin"/>
    <property type="match status" value="1"/>
</dbReference>
<evidence type="ECO:0000313" key="3">
    <source>
        <dbReference type="Proteomes" id="UP001363151"/>
    </source>
</evidence>
<dbReference type="InterPro" id="IPR019393">
    <property type="entry name" value="WASH_strumpellin"/>
</dbReference>
<organism evidence="2 3">
    <name type="scientific">Aureococcus anophagefferens</name>
    <name type="common">Harmful bloom alga</name>
    <dbReference type="NCBI Taxonomy" id="44056"/>
    <lineage>
        <taxon>Eukaryota</taxon>
        <taxon>Sar</taxon>
        <taxon>Stramenopiles</taxon>
        <taxon>Ochrophyta</taxon>
        <taxon>Pelagophyceae</taxon>
        <taxon>Pelagomonadales</taxon>
        <taxon>Pelagomonadaceae</taxon>
        <taxon>Aureococcus</taxon>
    </lineage>
</organism>
<protein>
    <recommendedName>
        <fullName evidence="4">WASH complex subunit strumpellin</fullName>
    </recommendedName>
</protein>
<proteinExistence type="inferred from homology"/>
<accession>A0ABR1FG06</accession>
<reference evidence="2 3" key="1">
    <citation type="submission" date="2024-03" db="EMBL/GenBank/DDBJ databases">
        <title>Aureococcus anophagefferens CCMP1851 and Kratosvirus quantuckense: Draft genome of a second virus-susceptible host strain in the model system.</title>
        <authorList>
            <person name="Chase E."/>
            <person name="Truchon A.R."/>
            <person name="Schepens W."/>
            <person name="Wilhelm S.W."/>
        </authorList>
    </citation>
    <scope>NUCLEOTIDE SEQUENCE [LARGE SCALE GENOMIC DNA]</scope>
    <source>
        <strain evidence="2 3">CCMP1851</strain>
    </source>
</reference>
<dbReference type="Proteomes" id="UP001363151">
    <property type="component" value="Unassembled WGS sequence"/>
</dbReference>
<dbReference type="PANTHER" id="PTHR15691">
    <property type="entry name" value="WASH COMPLEX SUBUNIT 5"/>
    <property type="match status" value="1"/>
</dbReference>
<gene>
    <name evidence="2" type="ORF">SO694_00215020</name>
</gene>
<keyword evidence="3" id="KW-1185">Reference proteome</keyword>
<dbReference type="PANTHER" id="PTHR15691:SF6">
    <property type="entry name" value="WASH COMPLEX SUBUNIT 5"/>
    <property type="match status" value="1"/>
</dbReference>
<comment type="similarity">
    <text evidence="1">Belongs to the strumpellin family.</text>
</comment>
<comment type="caution">
    <text evidence="2">The sequence shown here is derived from an EMBL/GenBank/DDBJ whole genome shotgun (WGS) entry which is preliminary data.</text>
</comment>